<proteinExistence type="predicted"/>
<gene>
    <name evidence="2" type="ORF">COMA1_80028</name>
</gene>
<keyword evidence="3" id="KW-1185">Reference proteome</keyword>
<dbReference type="Proteomes" id="UP000199032">
    <property type="component" value="Unassembled WGS sequence"/>
</dbReference>
<protein>
    <submittedName>
        <fullName evidence="2">Uncharacterized protein</fullName>
    </submittedName>
</protein>
<evidence type="ECO:0000256" key="1">
    <source>
        <dbReference type="SAM" id="Phobius"/>
    </source>
</evidence>
<keyword evidence="1" id="KW-0472">Membrane</keyword>
<name>A0A0S4LPL1_9BACT</name>
<sequence length="56" mass="6210">MFGLAELGHALRYPLSLWTWFMLPGALTAIGLLVLFGNDHGAWPIRSLDVLDTVRS</sequence>
<keyword evidence="1" id="KW-0812">Transmembrane</keyword>
<keyword evidence="1" id="KW-1133">Transmembrane helix</keyword>
<reference evidence="2 3" key="1">
    <citation type="submission" date="2015-10" db="EMBL/GenBank/DDBJ databases">
        <authorList>
            <person name="Gilbert D.G."/>
        </authorList>
    </citation>
    <scope>NUCLEOTIDE SEQUENCE [LARGE SCALE GENOMIC DNA]</scope>
    <source>
        <strain evidence="2">COMA1</strain>
    </source>
</reference>
<feature type="transmembrane region" description="Helical" evidence="1">
    <location>
        <begin position="17"/>
        <end position="36"/>
    </location>
</feature>
<organism evidence="2 3">
    <name type="scientific">Candidatus Nitrospira nitrosa</name>
    <dbReference type="NCBI Taxonomy" id="1742972"/>
    <lineage>
        <taxon>Bacteria</taxon>
        <taxon>Pseudomonadati</taxon>
        <taxon>Nitrospirota</taxon>
        <taxon>Nitrospiria</taxon>
        <taxon>Nitrospirales</taxon>
        <taxon>Nitrospiraceae</taxon>
        <taxon>Nitrospira</taxon>
    </lineage>
</organism>
<accession>A0A0S4LPL1</accession>
<evidence type="ECO:0000313" key="2">
    <source>
        <dbReference type="EMBL" id="CUS39452.1"/>
    </source>
</evidence>
<dbReference type="AlphaFoldDB" id="A0A0S4LPL1"/>
<evidence type="ECO:0000313" key="3">
    <source>
        <dbReference type="Proteomes" id="UP000199032"/>
    </source>
</evidence>
<dbReference type="EMBL" id="CZQA01000014">
    <property type="protein sequence ID" value="CUS39452.1"/>
    <property type="molecule type" value="Genomic_DNA"/>
</dbReference>